<proteinExistence type="predicted"/>
<dbReference type="Proteomes" id="UP001595805">
    <property type="component" value="Unassembled WGS sequence"/>
</dbReference>
<sequence>MKRYWTPIILALWACGGDEPSPREFVSISIPEVIAVDEKGAEFQARVTGLGTEEVLEYGFVWSQNSRPLIDTDPKVYRSGNPPTIFSLRAESDMLPNRSYNVASYLRTSTRIIYSEPTDFISKGSSRIVFLGVDTNDEVYFEDTVRVLVSNLKREDQAKMKLSFEGVEVPFFDYTPDGFSFEIPRDFNTTFENMQGGVFDLQVKLDQQTFDYELSLKFRKPQFQEKRVLKYADEWAIKGDYLFSQSVSVSYILDGQTINFQLTEKNDNEIRFVPRTFFKEKNPVFLVNIRDQIFEVDQIEISDSDILPGQNLIPDDVTKLYSLKVDNLNILGSSQSANYPLLFFDPVGLKAQYYSNELDRMSFTVYAVGPVSGRSFRVFANNFGQNSSTFATGVYAHPALPRFDLPEGLQEYFNVPGQTIGSKAYFLNKGKIFEFASGQFALVTSTDLSSQEETLFEKVQDKIYFTSFSTEGSKTGLPFYSFDPVSGQTSRKSNFPREGVVLGSFVWDNEIHVYLRASVQGETKVLTLRYRVSADAWVEEIEENPAFQNYFNTFNFGDKLMAFSADRGALLEWDALQKSWRTVEFISSFNLYHKFSVEVIGDMAYFHIPNNGLFAYDLNRRDLEIRVNSDLFHSQSLVKVNGKMVMLGAVNRFFLYEIDEEYF</sequence>
<keyword evidence="2" id="KW-1185">Reference proteome</keyword>
<evidence type="ECO:0000313" key="1">
    <source>
        <dbReference type="EMBL" id="MFC3878620.1"/>
    </source>
</evidence>
<accession>A0ABV8ALV9</accession>
<dbReference type="RefSeq" id="WP_377902253.1">
    <property type="nucleotide sequence ID" value="NZ_JBHRZS010000002.1"/>
</dbReference>
<protein>
    <submittedName>
        <fullName evidence="1">Uncharacterized protein</fullName>
    </submittedName>
</protein>
<gene>
    <name evidence="1" type="ORF">ACFOSV_00440</name>
</gene>
<name>A0ABV8ALV9_9BACT</name>
<dbReference type="EMBL" id="JBHRZS010000002">
    <property type="protein sequence ID" value="MFC3878620.1"/>
    <property type="molecule type" value="Genomic_DNA"/>
</dbReference>
<organism evidence="1 2">
    <name type="scientific">Algoriphagus namhaensis</name>
    <dbReference type="NCBI Taxonomy" id="915353"/>
    <lineage>
        <taxon>Bacteria</taxon>
        <taxon>Pseudomonadati</taxon>
        <taxon>Bacteroidota</taxon>
        <taxon>Cytophagia</taxon>
        <taxon>Cytophagales</taxon>
        <taxon>Cyclobacteriaceae</taxon>
        <taxon>Algoriphagus</taxon>
    </lineage>
</organism>
<comment type="caution">
    <text evidence="1">The sequence shown here is derived from an EMBL/GenBank/DDBJ whole genome shotgun (WGS) entry which is preliminary data.</text>
</comment>
<evidence type="ECO:0000313" key="2">
    <source>
        <dbReference type="Proteomes" id="UP001595805"/>
    </source>
</evidence>
<reference evidence="2" key="1">
    <citation type="journal article" date="2019" name="Int. J. Syst. Evol. Microbiol.">
        <title>The Global Catalogue of Microorganisms (GCM) 10K type strain sequencing project: providing services to taxonomists for standard genome sequencing and annotation.</title>
        <authorList>
            <consortium name="The Broad Institute Genomics Platform"/>
            <consortium name="The Broad Institute Genome Sequencing Center for Infectious Disease"/>
            <person name="Wu L."/>
            <person name="Ma J."/>
        </authorList>
    </citation>
    <scope>NUCLEOTIDE SEQUENCE [LARGE SCALE GENOMIC DNA]</scope>
    <source>
        <strain evidence="2">CCUG 60523</strain>
    </source>
</reference>